<reference evidence="1" key="1">
    <citation type="submission" date="2014-07" db="EMBL/GenBank/DDBJ databases">
        <authorList>
            <person name="Hornung V.Bastian."/>
        </authorList>
    </citation>
    <scope>NUCLEOTIDE SEQUENCE</scope>
    <source>
        <strain evidence="1">PCE-S</strain>
    </source>
</reference>
<dbReference type="EMBL" id="LK996017">
    <property type="protein sequence ID" value="CDX01256.1"/>
    <property type="molecule type" value="Genomic_DNA"/>
</dbReference>
<accession>A0A098B065</accession>
<protein>
    <submittedName>
        <fullName evidence="1">Uncharacterized protein</fullName>
    </submittedName>
</protein>
<dbReference type="RefSeq" id="WP_208925432.1">
    <property type="nucleotide sequence ID" value="NZ_LK996017.1"/>
</dbReference>
<proteinExistence type="predicted"/>
<dbReference type="AlphaFoldDB" id="A0A098B065"/>
<name>A0A098B065_DESHA</name>
<dbReference type="PATRIC" id="fig|49338.4.peg.1478"/>
<evidence type="ECO:0000313" key="1">
    <source>
        <dbReference type="EMBL" id="CDX01256.1"/>
    </source>
</evidence>
<gene>
    <name evidence="1" type="ORF">DPCES_1369</name>
</gene>
<sequence>MTEYHCEYCYCPKDIWKKSLTTYDGDECKLMDSFLDLIPFDEDITPQRLGLIARNKLPREFPDITDIDATIAELVGIALDEGLIKEAKP</sequence>
<organism evidence="1">
    <name type="scientific">Desulfitobacterium hafniense</name>
    <name type="common">Desulfitobacterium frappieri</name>
    <dbReference type="NCBI Taxonomy" id="49338"/>
    <lineage>
        <taxon>Bacteria</taxon>
        <taxon>Bacillati</taxon>
        <taxon>Bacillota</taxon>
        <taxon>Clostridia</taxon>
        <taxon>Eubacteriales</taxon>
        <taxon>Desulfitobacteriaceae</taxon>
        <taxon>Desulfitobacterium</taxon>
    </lineage>
</organism>